<sequence length="1141" mass="126133">MAVIAIFVLIFCAADIRGGLSTPSSPLSPQRFLELLQQGMNMSNTVMTLDEILSTLALLPTMDEQKVTLILQDLNLNMSNPQLAEALVGLQSLVSWGTIVLPNGNVADLFNTMSTMDDQNLMFMLDSLNIDGLDPSQLRDAISVLQYIQNSSSSPDDNVPLPNPNLDDLFNMTSTMDEQSLKQLLQSLNIDANIDPSQLGDALTILQSLQSALSGGNALLPNVDLEDLLNMMTVMDDNSLTLLLQSLNIDSSGISQLGDAMTLLQSLQSAIFDGNVILPSPNLDDLLNLISTVDEQSLKQLLQSLNIDANIDPSQLGGALIILQSLQSALSDGNPLLPNVDLDDLLKIMTAMDEQSLTLLLQSLNIDALDPSQLGDAMILFQTLQSAITNGNFQFSNGTDFNPLDYLDLGLLSDRCSVAMGALASGVVEQKPWAFQMIDSWGKPHAGMLDGNTRWLGSYDQCLAVQPEVNGNTPFETNYCVSGNQSAVLLGTCLPKSCTENDINSITSALLDLIPLSEPLTIDYVQCKRETEHDTKAIVATCVCSFFLALMVFATLYDVIIVSPKQKKKAKQIAEATKDDVGKKANELPGISTVENGIKNDISKSSNDSSEIATLENKVEDDSSKNANSASEISSVRKKMEDDVSKNLNGFSEVSTSENGANRHYVEIKFNTKTGKMETNGTSPGCMFTPNEHNVELKTTSTSQGLCEKLIISFSVWTNGKRLLNTEQTAGTLGAINGIRFFSMSWVILAHSFTNVIDHNMFVDQWSGVSNLLQRRSFMAVSNSNVSMDTFFAMSGLLVSYVFMNEMKREKGRINWFMFYCHRFWRLTPPYMLVMMMDIALFRYVGDGPTWNPNGIENDFCKDTWWTNLAYVNNIVKDDKMCFAWSWYLANDMQFYVISPLLLVPLYFSKKIGGFVSMLFLLGVTIVSAVISVHFELPSSQFSLKPSPHAADYFPNYYIKPYCRMGPYIIGIIAGYILYRTGGKYKIKTPLNLFIWAFMTTLGCLVVYGTYEETNGNAMSVGVAALYNAVHKTLWGVCVCWVVFACVTGNGGYINTILSWSPFVPLGRLTYCAYLVHPLVMYAYYSSLRQGIYGTDFNIIYLFMGHLVISYMVAFVISLAFESPMMALERTILKKDRKKNK</sequence>
<dbReference type="Proteomes" id="UP000242188">
    <property type="component" value="Unassembled WGS sequence"/>
</dbReference>
<dbReference type="AlphaFoldDB" id="A0A210QY11"/>
<dbReference type="SMART" id="SM00703">
    <property type="entry name" value="NRF"/>
    <property type="match status" value="1"/>
</dbReference>
<feature type="transmembrane region" description="Helical" evidence="2">
    <location>
        <begin position="1066"/>
        <end position="1085"/>
    </location>
</feature>
<feature type="transmembrane region" description="Helical" evidence="2">
    <location>
        <begin position="824"/>
        <end position="845"/>
    </location>
</feature>
<feature type="compositionally biased region" description="Polar residues" evidence="1">
    <location>
        <begin position="625"/>
        <end position="634"/>
    </location>
</feature>
<feature type="domain" description="Nose resistant-to-fluoxetine protein N-terminal" evidence="4">
    <location>
        <begin position="413"/>
        <end position="529"/>
    </location>
</feature>
<evidence type="ECO:0000256" key="1">
    <source>
        <dbReference type="SAM" id="MobiDB-lite"/>
    </source>
</evidence>
<keyword evidence="2" id="KW-1133">Transmembrane helix</keyword>
<feature type="region of interest" description="Disordered" evidence="1">
    <location>
        <begin position="597"/>
        <end position="641"/>
    </location>
</feature>
<feature type="transmembrane region" description="Helical" evidence="2">
    <location>
        <begin position="957"/>
        <end position="979"/>
    </location>
</feature>
<dbReference type="PANTHER" id="PTHR11161:SF0">
    <property type="entry name" value="O-ACYLTRANSFERASE LIKE PROTEIN"/>
    <property type="match status" value="1"/>
</dbReference>
<feature type="transmembrane region" description="Helical" evidence="2">
    <location>
        <begin position="885"/>
        <end position="908"/>
    </location>
</feature>
<feature type="transmembrane region" description="Helical" evidence="2">
    <location>
        <begin position="915"/>
        <end position="937"/>
    </location>
</feature>
<evidence type="ECO:0000259" key="4">
    <source>
        <dbReference type="SMART" id="SM00703"/>
    </source>
</evidence>
<feature type="signal peptide" evidence="3">
    <location>
        <begin position="1"/>
        <end position="21"/>
    </location>
</feature>
<dbReference type="InterPro" id="IPR002656">
    <property type="entry name" value="Acyl_transf_3_dom"/>
</dbReference>
<accession>A0A210QY11</accession>
<feature type="transmembrane region" description="Helical" evidence="2">
    <location>
        <begin position="1034"/>
        <end position="1054"/>
    </location>
</feature>
<feature type="chain" id="PRO_5012397255" evidence="3">
    <location>
        <begin position="22"/>
        <end position="1141"/>
    </location>
</feature>
<feature type="transmembrane region" description="Helical" evidence="2">
    <location>
        <begin position="537"/>
        <end position="562"/>
    </location>
</feature>
<evidence type="ECO:0000313" key="5">
    <source>
        <dbReference type="EMBL" id="OWF53620.1"/>
    </source>
</evidence>
<gene>
    <name evidence="5" type="ORF">KP79_PYT21743</name>
</gene>
<dbReference type="EMBL" id="NEDP02001299">
    <property type="protein sequence ID" value="OWF53620.1"/>
    <property type="molecule type" value="Genomic_DNA"/>
</dbReference>
<evidence type="ECO:0000256" key="2">
    <source>
        <dbReference type="SAM" id="Phobius"/>
    </source>
</evidence>
<feature type="transmembrane region" description="Helical" evidence="2">
    <location>
        <begin position="730"/>
        <end position="753"/>
    </location>
</feature>
<name>A0A210QY11_MIZYE</name>
<feature type="transmembrane region" description="Helical" evidence="2">
    <location>
        <begin position="1097"/>
        <end position="1121"/>
    </location>
</feature>
<comment type="caution">
    <text evidence="5">The sequence shown here is derived from an EMBL/GenBank/DDBJ whole genome shotgun (WGS) entry which is preliminary data.</text>
</comment>
<keyword evidence="3" id="KW-0732">Signal</keyword>
<feature type="transmembrane region" description="Helical" evidence="2">
    <location>
        <begin position="991"/>
        <end position="1011"/>
    </location>
</feature>
<reference evidence="5 6" key="1">
    <citation type="journal article" date="2017" name="Nat. Ecol. Evol.">
        <title>Scallop genome provides insights into evolution of bilaterian karyotype and development.</title>
        <authorList>
            <person name="Wang S."/>
            <person name="Zhang J."/>
            <person name="Jiao W."/>
            <person name="Li J."/>
            <person name="Xun X."/>
            <person name="Sun Y."/>
            <person name="Guo X."/>
            <person name="Huan P."/>
            <person name="Dong B."/>
            <person name="Zhang L."/>
            <person name="Hu X."/>
            <person name="Sun X."/>
            <person name="Wang J."/>
            <person name="Zhao C."/>
            <person name="Wang Y."/>
            <person name="Wang D."/>
            <person name="Huang X."/>
            <person name="Wang R."/>
            <person name="Lv J."/>
            <person name="Li Y."/>
            <person name="Zhang Z."/>
            <person name="Liu B."/>
            <person name="Lu W."/>
            <person name="Hui Y."/>
            <person name="Liang J."/>
            <person name="Zhou Z."/>
            <person name="Hou R."/>
            <person name="Li X."/>
            <person name="Liu Y."/>
            <person name="Li H."/>
            <person name="Ning X."/>
            <person name="Lin Y."/>
            <person name="Zhao L."/>
            <person name="Xing Q."/>
            <person name="Dou J."/>
            <person name="Li Y."/>
            <person name="Mao J."/>
            <person name="Guo H."/>
            <person name="Dou H."/>
            <person name="Li T."/>
            <person name="Mu C."/>
            <person name="Jiang W."/>
            <person name="Fu Q."/>
            <person name="Fu X."/>
            <person name="Miao Y."/>
            <person name="Liu J."/>
            <person name="Yu Q."/>
            <person name="Li R."/>
            <person name="Liao H."/>
            <person name="Li X."/>
            <person name="Kong Y."/>
            <person name="Jiang Z."/>
            <person name="Chourrout D."/>
            <person name="Li R."/>
            <person name="Bao Z."/>
        </authorList>
    </citation>
    <scope>NUCLEOTIDE SEQUENCE [LARGE SCALE GENOMIC DNA]</scope>
    <source>
        <strain evidence="5 6">PY_sf001</strain>
    </source>
</reference>
<feature type="compositionally biased region" description="Low complexity" evidence="1">
    <location>
        <begin position="599"/>
        <end position="610"/>
    </location>
</feature>
<dbReference type="Pfam" id="PF01757">
    <property type="entry name" value="Acyl_transf_3"/>
    <property type="match status" value="1"/>
</dbReference>
<protein>
    <submittedName>
        <fullName evidence="5">Nose resistant to fluoxetine protein 6</fullName>
    </submittedName>
</protein>
<feature type="transmembrane region" description="Helical" evidence="2">
    <location>
        <begin position="786"/>
        <end position="804"/>
    </location>
</feature>
<dbReference type="InterPro" id="IPR006621">
    <property type="entry name" value="Nose-resist-to-fluoxetine_N"/>
</dbReference>
<keyword evidence="2" id="KW-0472">Membrane</keyword>
<proteinExistence type="predicted"/>
<evidence type="ECO:0000313" key="6">
    <source>
        <dbReference type="Proteomes" id="UP000242188"/>
    </source>
</evidence>
<evidence type="ECO:0000256" key="3">
    <source>
        <dbReference type="SAM" id="SignalP"/>
    </source>
</evidence>
<organism evidence="5 6">
    <name type="scientific">Mizuhopecten yessoensis</name>
    <name type="common">Japanese scallop</name>
    <name type="synonym">Patinopecten yessoensis</name>
    <dbReference type="NCBI Taxonomy" id="6573"/>
    <lineage>
        <taxon>Eukaryota</taxon>
        <taxon>Metazoa</taxon>
        <taxon>Spiralia</taxon>
        <taxon>Lophotrochozoa</taxon>
        <taxon>Mollusca</taxon>
        <taxon>Bivalvia</taxon>
        <taxon>Autobranchia</taxon>
        <taxon>Pteriomorphia</taxon>
        <taxon>Pectinida</taxon>
        <taxon>Pectinoidea</taxon>
        <taxon>Pectinidae</taxon>
        <taxon>Mizuhopecten</taxon>
    </lineage>
</organism>
<dbReference type="PANTHER" id="PTHR11161">
    <property type="entry name" value="O-ACYLTRANSFERASE"/>
    <property type="match status" value="1"/>
</dbReference>
<dbReference type="OrthoDB" id="207378at2759"/>
<dbReference type="GO" id="GO:0016747">
    <property type="term" value="F:acyltransferase activity, transferring groups other than amino-acyl groups"/>
    <property type="evidence" value="ECO:0007669"/>
    <property type="project" value="InterPro"/>
</dbReference>
<keyword evidence="6" id="KW-1185">Reference proteome</keyword>
<dbReference type="Pfam" id="PF20146">
    <property type="entry name" value="NRF"/>
    <property type="match status" value="1"/>
</dbReference>
<dbReference type="InterPro" id="IPR052728">
    <property type="entry name" value="O2_lipid_transport_reg"/>
</dbReference>
<keyword evidence="2" id="KW-0812">Transmembrane</keyword>